<accession>A0A3D2X9N0</accession>
<dbReference type="PANTHER" id="PTHR37306:SF1">
    <property type="entry name" value="COLICIN V PRODUCTION PROTEIN"/>
    <property type="match status" value="1"/>
</dbReference>
<name>A0A3D2X9N0_9FIRM</name>
<proteinExistence type="predicted"/>
<evidence type="ECO:0000256" key="5">
    <source>
        <dbReference type="SAM" id="Phobius"/>
    </source>
</evidence>
<evidence type="ECO:0000256" key="2">
    <source>
        <dbReference type="ARBA" id="ARBA00022692"/>
    </source>
</evidence>
<organism evidence="6 7">
    <name type="scientific">Lachnoclostridium phytofermentans</name>
    <dbReference type="NCBI Taxonomy" id="66219"/>
    <lineage>
        <taxon>Bacteria</taxon>
        <taxon>Bacillati</taxon>
        <taxon>Bacillota</taxon>
        <taxon>Clostridia</taxon>
        <taxon>Lachnospirales</taxon>
        <taxon>Lachnospiraceae</taxon>
    </lineage>
</organism>
<feature type="transmembrane region" description="Helical" evidence="5">
    <location>
        <begin position="29"/>
        <end position="48"/>
    </location>
</feature>
<evidence type="ECO:0008006" key="8">
    <source>
        <dbReference type="Google" id="ProtNLM"/>
    </source>
</evidence>
<feature type="transmembrane region" description="Helical" evidence="5">
    <location>
        <begin position="125"/>
        <end position="150"/>
    </location>
</feature>
<sequence length="233" mass="25656">MNALVLIVVGILILSAFLGMRKGFIKTVFSIFSMVIALVFTIILSPYLSKSLQQNEKLVTYLSEKSAEVLKLDEIDDKINQTIEDSVISKLPLPASLKNTLQKNNNSDTYDALGVKDFKGYVSHAVASIVINAISFAITYIVLIIVLRILSTVLNIISKLPILNQINKLVGLLAGGIHGLIIVWLLFILLTIFSGTKLGRECFTMMNESVFLSALYDNNLIMKFVMNLSGILG</sequence>
<evidence type="ECO:0000313" key="7">
    <source>
        <dbReference type="Proteomes" id="UP000262969"/>
    </source>
</evidence>
<evidence type="ECO:0000256" key="1">
    <source>
        <dbReference type="ARBA" id="ARBA00004141"/>
    </source>
</evidence>
<feature type="transmembrane region" description="Helical" evidence="5">
    <location>
        <begin position="170"/>
        <end position="193"/>
    </location>
</feature>
<evidence type="ECO:0000256" key="3">
    <source>
        <dbReference type="ARBA" id="ARBA00022989"/>
    </source>
</evidence>
<dbReference type="AlphaFoldDB" id="A0A3D2X9N0"/>
<dbReference type="PANTHER" id="PTHR37306">
    <property type="entry name" value="COLICIN V PRODUCTION PROTEIN"/>
    <property type="match status" value="1"/>
</dbReference>
<gene>
    <name evidence="6" type="ORF">DHW61_11785</name>
</gene>
<evidence type="ECO:0000256" key="4">
    <source>
        <dbReference type="ARBA" id="ARBA00023136"/>
    </source>
</evidence>
<dbReference type="EMBL" id="DPVV01000393">
    <property type="protein sequence ID" value="HCL03068.1"/>
    <property type="molecule type" value="Genomic_DNA"/>
</dbReference>
<protein>
    <recommendedName>
        <fullName evidence="8">Colicin V production protein</fullName>
    </recommendedName>
</protein>
<dbReference type="GO" id="GO:0016020">
    <property type="term" value="C:membrane"/>
    <property type="evidence" value="ECO:0007669"/>
    <property type="project" value="UniProtKB-SubCell"/>
</dbReference>
<dbReference type="Pfam" id="PF02674">
    <property type="entry name" value="Colicin_V"/>
    <property type="match status" value="2"/>
</dbReference>
<keyword evidence="4 5" id="KW-0472">Membrane</keyword>
<dbReference type="InterPro" id="IPR003825">
    <property type="entry name" value="Colicin-V_CvpA"/>
</dbReference>
<keyword evidence="3 5" id="KW-1133">Transmembrane helix</keyword>
<reference evidence="6 7" key="1">
    <citation type="journal article" date="2018" name="Nat. Biotechnol.">
        <title>A standardized bacterial taxonomy based on genome phylogeny substantially revises the tree of life.</title>
        <authorList>
            <person name="Parks D.H."/>
            <person name="Chuvochina M."/>
            <person name="Waite D.W."/>
            <person name="Rinke C."/>
            <person name="Skarshewski A."/>
            <person name="Chaumeil P.A."/>
            <person name="Hugenholtz P."/>
        </authorList>
    </citation>
    <scope>NUCLEOTIDE SEQUENCE [LARGE SCALE GENOMIC DNA]</scope>
    <source>
        <strain evidence="6">UBA11728</strain>
    </source>
</reference>
<keyword evidence="2 5" id="KW-0812">Transmembrane</keyword>
<dbReference type="GO" id="GO:0009403">
    <property type="term" value="P:toxin biosynthetic process"/>
    <property type="evidence" value="ECO:0007669"/>
    <property type="project" value="InterPro"/>
</dbReference>
<comment type="caution">
    <text evidence="6">The sequence shown here is derived from an EMBL/GenBank/DDBJ whole genome shotgun (WGS) entry which is preliminary data.</text>
</comment>
<evidence type="ECO:0000313" key="6">
    <source>
        <dbReference type="EMBL" id="HCL03068.1"/>
    </source>
</evidence>
<dbReference type="Proteomes" id="UP000262969">
    <property type="component" value="Unassembled WGS sequence"/>
</dbReference>
<comment type="subcellular location">
    <subcellularLocation>
        <location evidence="1">Membrane</location>
        <topology evidence="1">Multi-pass membrane protein</topology>
    </subcellularLocation>
</comment>